<dbReference type="RefSeq" id="WP_230491266.1">
    <property type="nucleotide sequence ID" value="NZ_CP157400.1"/>
</dbReference>
<name>A0AAU7NNU5_PEDPE</name>
<evidence type="ECO:0000313" key="1">
    <source>
        <dbReference type="EMBL" id="XBS08618.1"/>
    </source>
</evidence>
<gene>
    <name evidence="1" type="ORF">BB06_01300</name>
</gene>
<proteinExistence type="predicted"/>
<protein>
    <submittedName>
        <fullName evidence="1">IpaB/EvcA family protein</fullName>
    </submittedName>
</protein>
<reference evidence="1" key="2">
    <citation type="submission" date="2024-05" db="EMBL/GenBank/DDBJ databases">
        <authorList>
            <person name="Chen H."/>
        </authorList>
    </citation>
    <scope>NUCLEOTIDE SEQUENCE</scope>
    <source>
        <strain evidence="1">CGMCC 7049</strain>
    </source>
</reference>
<dbReference type="AlphaFoldDB" id="A0AAU7NNU5"/>
<reference evidence="1" key="1">
    <citation type="submission" date="2014-02" db="EMBL/GenBank/DDBJ databases">
        <authorList>
            <person name="Zhao D."/>
            <person name="Dong X."/>
            <person name="Li Y."/>
            <person name="Lv L."/>
            <person name="Zhao D."/>
            <person name="Gao Y."/>
            <person name="Wang Y."/>
            <person name="Li Y."/>
        </authorList>
    </citation>
    <scope>NUCLEOTIDE SEQUENCE</scope>
    <source>
        <strain evidence="1">CGMCC 7049</strain>
    </source>
</reference>
<dbReference type="GeneID" id="33061269"/>
<organism evidence="1">
    <name type="scientific">Pediococcus pentosaceus CGMCC 7049</name>
    <dbReference type="NCBI Taxonomy" id="1460385"/>
    <lineage>
        <taxon>Bacteria</taxon>
        <taxon>Bacillati</taxon>
        <taxon>Bacillota</taxon>
        <taxon>Bacilli</taxon>
        <taxon>Lactobacillales</taxon>
        <taxon>Lactobacillaceae</taxon>
        <taxon>Pediococcus</taxon>
    </lineage>
</organism>
<dbReference type="EMBL" id="CP157400">
    <property type="protein sequence ID" value="XBS08618.1"/>
    <property type="molecule type" value="Genomic_DNA"/>
</dbReference>
<sequence>MMSKVEVNDTVKSLLEEVNASFPGEVRIGFGEEQAGFVRHDQAQQFVEEGKMLIKVNDITAPNYTASHELIHMLMILKGFPQLYFQLSTGEKDTDNQLMFLITELYDVIAHEVVVKEQRRHYLIDDEVEEAFFKGIEDAVEAEDAGKVDGFSTIRLIMMMDAITFYGNGLANFETRLMDAFPTTYQAAKKIMQELDQRTISNPFDFRRKVVKAFELIDTQLKEWDLPEIHAMEFATLGSVFSERQLRLSVKQLFQIFHSDLHEKAQDTRGFVGLGISDQQNAFVVPTPKDMPSDEYFRELYAKNVKDFFEEMKMPYTIR</sequence>
<accession>A0AAU7NNU5</accession>